<proteinExistence type="predicted"/>
<evidence type="ECO:0000313" key="1">
    <source>
        <dbReference type="EMBL" id="RYR05130.1"/>
    </source>
</evidence>
<keyword evidence="3" id="KW-1185">Reference proteome</keyword>
<dbReference type="EMBL" id="SDMP01000006">
    <property type="protein sequence ID" value="RYR54617.1"/>
    <property type="molecule type" value="Genomic_DNA"/>
</dbReference>
<organism evidence="1 3">
    <name type="scientific">Arachis hypogaea</name>
    <name type="common">Peanut</name>
    <dbReference type="NCBI Taxonomy" id="3818"/>
    <lineage>
        <taxon>Eukaryota</taxon>
        <taxon>Viridiplantae</taxon>
        <taxon>Streptophyta</taxon>
        <taxon>Embryophyta</taxon>
        <taxon>Tracheophyta</taxon>
        <taxon>Spermatophyta</taxon>
        <taxon>Magnoliopsida</taxon>
        <taxon>eudicotyledons</taxon>
        <taxon>Gunneridae</taxon>
        <taxon>Pentapetalae</taxon>
        <taxon>rosids</taxon>
        <taxon>fabids</taxon>
        <taxon>Fabales</taxon>
        <taxon>Fabaceae</taxon>
        <taxon>Papilionoideae</taxon>
        <taxon>50 kb inversion clade</taxon>
        <taxon>dalbergioids sensu lato</taxon>
        <taxon>Dalbergieae</taxon>
        <taxon>Pterocarpus clade</taxon>
        <taxon>Arachis</taxon>
    </lineage>
</organism>
<sequence length="11" mass="1301">MRCNPIRGRTP</sequence>
<comment type="caution">
    <text evidence="1">The sequence shown here is derived from an EMBL/GenBank/DDBJ whole genome shotgun (WGS) entry which is preliminary data.</text>
</comment>
<dbReference type="EMBL" id="SDMP01000016">
    <property type="protein sequence ID" value="RYR05130.1"/>
    <property type="molecule type" value="Genomic_DNA"/>
</dbReference>
<evidence type="ECO:0000313" key="3">
    <source>
        <dbReference type="Proteomes" id="UP000289738"/>
    </source>
</evidence>
<dbReference type="Proteomes" id="UP000289738">
    <property type="component" value="Chromosome A06"/>
</dbReference>
<gene>
    <name evidence="2" type="ORF">Ahy_A06g029928</name>
    <name evidence="1" type="ORF">Ahy_B06g084983</name>
</gene>
<protein>
    <submittedName>
        <fullName evidence="1">Uncharacterized protein</fullName>
    </submittedName>
</protein>
<name>A0A444YT82_ARAHY</name>
<dbReference type="Proteomes" id="UP000289738">
    <property type="component" value="Chromosome B06"/>
</dbReference>
<reference evidence="1 3" key="1">
    <citation type="submission" date="2019-01" db="EMBL/GenBank/DDBJ databases">
        <title>Sequencing of cultivated peanut Arachis hypogaea provides insights into genome evolution and oil improvement.</title>
        <authorList>
            <person name="Chen X."/>
        </authorList>
    </citation>
    <scope>NUCLEOTIDE SEQUENCE [LARGE SCALE GENOMIC DNA]</scope>
    <source>
        <strain evidence="3">cv. Fuhuasheng</strain>
        <strain evidence="1">GDAAS-fuhuasheng2018</strain>
        <tissue evidence="1">Leaves</tissue>
    </source>
</reference>
<evidence type="ECO:0000313" key="2">
    <source>
        <dbReference type="EMBL" id="RYR54617.1"/>
    </source>
</evidence>
<accession>A0A444YT82</accession>